<dbReference type="InterPro" id="IPR012263">
    <property type="entry name" value="M_m6A_EcoRV"/>
</dbReference>
<evidence type="ECO:0000256" key="1">
    <source>
        <dbReference type="ARBA" id="ARBA00006594"/>
    </source>
</evidence>
<dbReference type="EC" id="2.1.1.72" evidence="2 7"/>
<dbReference type="PANTHER" id="PTHR30481">
    <property type="entry name" value="DNA ADENINE METHYLASE"/>
    <property type="match status" value="1"/>
</dbReference>
<organism evidence="8 9">
    <name type="scientific">Bifidobacterium animalis subsp. lactis</name>
    <name type="common">Bifidobacterium lactis</name>
    <dbReference type="NCBI Taxonomy" id="302911"/>
    <lineage>
        <taxon>Bacteria</taxon>
        <taxon>Bacillati</taxon>
        <taxon>Actinomycetota</taxon>
        <taxon>Actinomycetes</taxon>
        <taxon>Bifidobacteriales</taxon>
        <taxon>Bifidobacteriaceae</taxon>
        <taxon>Bifidobacterium</taxon>
    </lineage>
</organism>
<dbReference type="PROSITE" id="PS00092">
    <property type="entry name" value="N6_MTASE"/>
    <property type="match status" value="1"/>
</dbReference>
<dbReference type="PRINTS" id="PR00505">
    <property type="entry name" value="D12N6MTFRASE"/>
</dbReference>
<evidence type="ECO:0000256" key="4">
    <source>
        <dbReference type="ARBA" id="ARBA00022679"/>
    </source>
</evidence>
<dbReference type="RefSeq" id="WP_130077818.1">
    <property type="nucleotide sequence ID" value="NZ_RSCO01000039.1"/>
</dbReference>
<dbReference type="InterPro" id="IPR029063">
    <property type="entry name" value="SAM-dependent_MTases_sf"/>
</dbReference>
<dbReference type="InterPro" id="IPR023095">
    <property type="entry name" value="Ade_MeTrfase_dom_2"/>
</dbReference>
<evidence type="ECO:0000256" key="7">
    <source>
        <dbReference type="RuleBase" id="RU361257"/>
    </source>
</evidence>
<dbReference type="GO" id="GO:0009007">
    <property type="term" value="F:site-specific DNA-methyltransferase (adenine-specific) activity"/>
    <property type="evidence" value="ECO:0007669"/>
    <property type="project" value="UniProtKB-UniRule"/>
</dbReference>
<evidence type="ECO:0000256" key="2">
    <source>
        <dbReference type="ARBA" id="ARBA00011900"/>
    </source>
</evidence>
<dbReference type="Proteomes" id="UP000293613">
    <property type="component" value="Unassembled WGS sequence"/>
</dbReference>
<dbReference type="Pfam" id="PF02086">
    <property type="entry name" value="MethyltransfD12"/>
    <property type="match status" value="1"/>
</dbReference>
<dbReference type="GO" id="GO:0009307">
    <property type="term" value="P:DNA restriction-modification system"/>
    <property type="evidence" value="ECO:0007669"/>
    <property type="project" value="InterPro"/>
</dbReference>
<name>A0A8B3RGA5_BIFAN</name>
<dbReference type="GO" id="GO:0032259">
    <property type="term" value="P:methylation"/>
    <property type="evidence" value="ECO:0007669"/>
    <property type="project" value="UniProtKB-KW"/>
</dbReference>
<keyword evidence="8" id="KW-0378">Hydrolase</keyword>
<comment type="catalytic activity">
    <reaction evidence="6 7">
        <text>a 2'-deoxyadenosine in DNA + S-adenosyl-L-methionine = an N(6)-methyl-2'-deoxyadenosine in DNA + S-adenosyl-L-homocysteine + H(+)</text>
        <dbReference type="Rhea" id="RHEA:15197"/>
        <dbReference type="Rhea" id="RHEA-COMP:12418"/>
        <dbReference type="Rhea" id="RHEA-COMP:12419"/>
        <dbReference type="ChEBI" id="CHEBI:15378"/>
        <dbReference type="ChEBI" id="CHEBI:57856"/>
        <dbReference type="ChEBI" id="CHEBI:59789"/>
        <dbReference type="ChEBI" id="CHEBI:90615"/>
        <dbReference type="ChEBI" id="CHEBI:90616"/>
        <dbReference type="EC" id="2.1.1.72"/>
    </reaction>
</comment>
<keyword evidence="8" id="KW-0255">Endonuclease</keyword>
<proteinExistence type="inferred from homology"/>
<dbReference type="GO" id="GO:0006298">
    <property type="term" value="P:mismatch repair"/>
    <property type="evidence" value="ECO:0007669"/>
    <property type="project" value="TreeGrafter"/>
</dbReference>
<dbReference type="Gene3D" id="3.40.50.150">
    <property type="entry name" value="Vaccinia Virus protein VP39"/>
    <property type="match status" value="1"/>
</dbReference>
<keyword evidence="8" id="KW-0540">Nuclease</keyword>
<sequence length="297" mass="33880">MNTLTHSPLAYAGSKHRALRWLLPLFPRDINGFVDLFCGAANVVANMADCGPRYANDANPAMIDIWRTLQHYDPAGLEREVDRLIARWGLDSHDPATFNRFRDHYNTCGGSPVELFVLAVHSFNQQIRFNSAGAYNSSSGKAHHWFTPTVRENLRAFIPRIRDVEFTCSDFTVFDFTRLNADGFVYADPPYTLGTAVYNDRPHGTTPWTVDDDRRLFTLLDELGAHGIRFALSNVMEHKGRINEPLQEWVESRGLLVYGINIDYASCNYQNRNRQHATQEVLVTNYRPDGFSQDTLF</sequence>
<accession>A0A8B3RGA5</accession>
<dbReference type="SUPFAM" id="SSF53335">
    <property type="entry name" value="S-adenosyl-L-methionine-dependent methyltransferases"/>
    <property type="match status" value="1"/>
</dbReference>
<dbReference type="PANTHER" id="PTHR30481:SF3">
    <property type="entry name" value="DNA ADENINE METHYLASE"/>
    <property type="match status" value="1"/>
</dbReference>
<dbReference type="GO" id="GO:0043565">
    <property type="term" value="F:sequence-specific DNA binding"/>
    <property type="evidence" value="ECO:0007669"/>
    <property type="project" value="TreeGrafter"/>
</dbReference>
<dbReference type="Gene3D" id="1.10.1020.10">
    <property type="entry name" value="Adenine-specific Methyltransferase, Domain 2"/>
    <property type="match status" value="1"/>
</dbReference>
<keyword evidence="3 7" id="KW-0489">Methyltransferase</keyword>
<dbReference type="GO" id="GO:1904047">
    <property type="term" value="F:S-adenosyl-L-methionine binding"/>
    <property type="evidence" value="ECO:0007669"/>
    <property type="project" value="TreeGrafter"/>
</dbReference>
<evidence type="ECO:0000256" key="5">
    <source>
        <dbReference type="ARBA" id="ARBA00022691"/>
    </source>
</evidence>
<protein>
    <recommendedName>
        <fullName evidence="2 7">Site-specific DNA-methyltransferase (adenine-specific)</fullName>
        <ecNumber evidence="2 7">2.1.1.72</ecNumber>
    </recommendedName>
</protein>
<comment type="similarity">
    <text evidence="1 7">Belongs to the N(4)/N(6)-methyltransferase family.</text>
</comment>
<dbReference type="AlphaFoldDB" id="A0A8B3RGA5"/>
<dbReference type="InterPro" id="IPR002052">
    <property type="entry name" value="DNA_methylase_N6_adenine_CS"/>
</dbReference>
<comment type="caution">
    <text evidence="8">The sequence shown here is derived from an EMBL/GenBank/DDBJ whole genome shotgun (WGS) entry which is preliminary data.</text>
</comment>
<evidence type="ECO:0000313" key="8">
    <source>
        <dbReference type="EMBL" id="RYM91883.1"/>
    </source>
</evidence>
<dbReference type="NCBIfam" id="TIGR00571">
    <property type="entry name" value="dam"/>
    <property type="match status" value="1"/>
</dbReference>
<evidence type="ECO:0000256" key="3">
    <source>
        <dbReference type="ARBA" id="ARBA00022603"/>
    </source>
</evidence>
<dbReference type="InterPro" id="IPR012327">
    <property type="entry name" value="MeTrfase_D12"/>
</dbReference>
<dbReference type="GO" id="GO:0004519">
    <property type="term" value="F:endonuclease activity"/>
    <property type="evidence" value="ECO:0007669"/>
    <property type="project" value="UniProtKB-KW"/>
</dbReference>
<gene>
    <name evidence="8" type="ORF">PG2011B_1677</name>
</gene>
<dbReference type="PIRSF" id="PIRSF000398">
    <property type="entry name" value="M_m6A_EcoRV"/>
    <property type="match status" value="1"/>
</dbReference>
<evidence type="ECO:0000313" key="9">
    <source>
        <dbReference type="Proteomes" id="UP000293613"/>
    </source>
</evidence>
<evidence type="ECO:0000256" key="6">
    <source>
        <dbReference type="ARBA" id="ARBA00047942"/>
    </source>
</evidence>
<reference evidence="8 9" key="1">
    <citation type="journal article" date="2019" name="Appl. Environ. Microbiol.">
        <title>Dissecting the evolutionary development of the Bifidobacterium animalis species through comparative genomics analyses.</title>
        <authorList>
            <person name="Lugli G.A."/>
            <person name="Mancino W."/>
            <person name="Milani C."/>
            <person name="Duranti S."/>
            <person name="Mancabelli L."/>
            <person name="Napoli S."/>
            <person name="Mangifesta M."/>
            <person name="Viappiani A."/>
            <person name="Anzalone R."/>
            <person name="Longhi G."/>
            <person name="van Sinderen D."/>
            <person name="Ventura M."/>
            <person name="Turroni F."/>
        </authorList>
    </citation>
    <scope>NUCLEOTIDE SEQUENCE [LARGE SCALE GENOMIC DNA]</scope>
    <source>
        <strain evidence="8 9">2011B</strain>
    </source>
</reference>
<dbReference type="EMBL" id="RSCO01000039">
    <property type="protein sequence ID" value="RYM91883.1"/>
    <property type="molecule type" value="Genomic_DNA"/>
</dbReference>
<keyword evidence="4 7" id="KW-0808">Transferase</keyword>
<keyword evidence="5 7" id="KW-0949">S-adenosyl-L-methionine</keyword>